<evidence type="ECO:0000256" key="5">
    <source>
        <dbReference type="ARBA" id="ARBA00023180"/>
    </source>
</evidence>
<sequence length="455" mass="49690">MPPDFGCRSLRFKRSEGECAPQRYVFKETYLPMGEELMTHDCRYECLIESNCLSVNIGPPNETGFRLCQLSTFDHTQHREDKEIRKGFILWASENSCTSNPCLHDSTCLNGYTDKRYICLCPDNYTGENCEKDRNECIDNSHDCHAKAVCNNTEGSFTCSCTEGYQGNGRNCTEFRLSRTQCSGHGVLCTGVRGVSQCRNRQHKLIQRLRDLHLTGVVKVKTIIDQKPTNSKYEEKPANIERTMILPLFDYCSVVWNSCGAISKGYLDKLNGRAASIILNRAVSETDIVCILGWPSLQFRRDYLKCMLVFKSMNGSAPSYLLSDFTQAKKYHTYNTRHRDLIRGGGGGFYSSGRSSKQFGGTMGTGGEGGKGFLQGGVGGKAMMKSADGGFGGGAGGYGWSGGAGGGGGYSGGSSGSHSWNSCGGGGGSYNVGKYQQNDCCYRSNGHGQVIITLL</sequence>
<reference evidence="8 9" key="1">
    <citation type="submission" date="2022-05" db="EMBL/GenBank/DDBJ databases">
        <authorList>
            <consortium name="Genoscope - CEA"/>
            <person name="William W."/>
        </authorList>
    </citation>
    <scope>NUCLEOTIDE SEQUENCE [LARGE SCALE GENOMIC DNA]</scope>
</reference>
<dbReference type="InterPro" id="IPR018097">
    <property type="entry name" value="EGF_Ca-bd_CS"/>
</dbReference>
<dbReference type="CDD" id="cd00054">
    <property type="entry name" value="EGF_CA"/>
    <property type="match status" value="2"/>
</dbReference>
<dbReference type="Pfam" id="PF12947">
    <property type="entry name" value="EGF_3"/>
    <property type="match status" value="1"/>
</dbReference>
<dbReference type="InterPro" id="IPR024731">
    <property type="entry name" value="NELL2-like_EGF"/>
</dbReference>
<dbReference type="SMART" id="SM00179">
    <property type="entry name" value="EGF_CA"/>
    <property type="match status" value="2"/>
</dbReference>
<dbReference type="PROSITE" id="PS01187">
    <property type="entry name" value="EGF_CA"/>
    <property type="match status" value="1"/>
</dbReference>
<dbReference type="InterPro" id="IPR001881">
    <property type="entry name" value="EGF-like_Ca-bd_dom"/>
</dbReference>
<dbReference type="SMART" id="SM00181">
    <property type="entry name" value="EGF"/>
    <property type="match status" value="2"/>
</dbReference>
<dbReference type="PANTHER" id="PTHR12916">
    <property type="entry name" value="CYTOCHROME C OXIDASE POLYPEPTIDE VIC-2"/>
    <property type="match status" value="1"/>
</dbReference>
<evidence type="ECO:0000256" key="4">
    <source>
        <dbReference type="ARBA" id="ARBA00023157"/>
    </source>
</evidence>
<evidence type="ECO:0000313" key="8">
    <source>
        <dbReference type="EMBL" id="CAH3150626.1"/>
    </source>
</evidence>
<accession>A0AAU9XKV0</accession>
<dbReference type="Proteomes" id="UP001159428">
    <property type="component" value="Unassembled WGS sequence"/>
</dbReference>
<comment type="caution">
    <text evidence="8">The sequence shown here is derived from an EMBL/GenBank/DDBJ whole genome shotgun (WGS) entry which is preliminary data.</text>
</comment>
<evidence type="ECO:0000256" key="2">
    <source>
        <dbReference type="ARBA" id="ARBA00022729"/>
    </source>
</evidence>
<keyword evidence="3" id="KW-0677">Repeat</keyword>
<dbReference type="EMBL" id="CALNXJ010000048">
    <property type="protein sequence ID" value="CAH3150626.1"/>
    <property type="molecule type" value="Genomic_DNA"/>
</dbReference>
<dbReference type="SUPFAM" id="SSF57196">
    <property type="entry name" value="EGF/Laminin"/>
    <property type="match status" value="2"/>
</dbReference>
<gene>
    <name evidence="8" type="ORF">PMEA_00024966</name>
</gene>
<keyword evidence="4 6" id="KW-1015">Disulfide bond</keyword>
<evidence type="ECO:0000256" key="6">
    <source>
        <dbReference type="PROSITE-ProRule" id="PRU00076"/>
    </source>
</evidence>
<keyword evidence="2" id="KW-0732">Signal</keyword>
<organism evidence="8 9">
    <name type="scientific">Pocillopora meandrina</name>
    <dbReference type="NCBI Taxonomy" id="46732"/>
    <lineage>
        <taxon>Eukaryota</taxon>
        <taxon>Metazoa</taxon>
        <taxon>Cnidaria</taxon>
        <taxon>Anthozoa</taxon>
        <taxon>Hexacorallia</taxon>
        <taxon>Scleractinia</taxon>
        <taxon>Astrocoeniina</taxon>
        <taxon>Pocilloporidae</taxon>
        <taxon>Pocillopora</taxon>
    </lineage>
</organism>
<evidence type="ECO:0000256" key="1">
    <source>
        <dbReference type="ARBA" id="ARBA00022536"/>
    </source>
</evidence>
<feature type="disulfide bond" evidence="6">
    <location>
        <begin position="121"/>
        <end position="130"/>
    </location>
</feature>
<dbReference type="GO" id="GO:0005509">
    <property type="term" value="F:calcium ion binding"/>
    <property type="evidence" value="ECO:0007669"/>
    <property type="project" value="InterPro"/>
</dbReference>
<comment type="caution">
    <text evidence="6">Lacks conserved residue(s) required for the propagation of feature annotation.</text>
</comment>
<feature type="disulfide bond" evidence="6">
    <location>
        <begin position="102"/>
        <end position="119"/>
    </location>
</feature>
<dbReference type="PANTHER" id="PTHR12916:SF4">
    <property type="entry name" value="UNINFLATABLE, ISOFORM C"/>
    <property type="match status" value="1"/>
</dbReference>
<dbReference type="InterPro" id="IPR000152">
    <property type="entry name" value="EGF-type_Asp/Asn_hydroxyl_site"/>
</dbReference>
<keyword evidence="5" id="KW-0325">Glycoprotein</keyword>
<protein>
    <recommendedName>
        <fullName evidence="7">EGF-like domain-containing protein</fullName>
    </recommendedName>
</protein>
<dbReference type="Gene3D" id="2.10.25.10">
    <property type="entry name" value="Laminin"/>
    <property type="match status" value="2"/>
</dbReference>
<dbReference type="PROSITE" id="PS50026">
    <property type="entry name" value="EGF_3"/>
    <property type="match status" value="2"/>
</dbReference>
<dbReference type="InterPro" id="IPR000742">
    <property type="entry name" value="EGF"/>
</dbReference>
<evidence type="ECO:0000313" key="9">
    <source>
        <dbReference type="Proteomes" id="UP001159428"/>
    </source>
</evidence>
<dbReference type="Pfam" id="PF00008">
    <property type="entry name" value="EGF"/>
    <property type="match status" value="1"/>
</dbReference>
<keyword evidence="1 6" id="KW-0245">EGF-like domain</keyword>
<dbReference type="AlphaFoldDB" id="A0AAU9XKV0"/>
<keyword evidence="9" id="KW-1185">Reference proteome</keyword>
<dbReference type="FunFam" id="2.10.25.10:FF:000038">
    <property type="entry name" value="Fibrillin 2"/>
    <property type="match status" value="1"/>
</dbReference>
<feature type="domain" description="EGF-like" evidence="7">
    <location>
        <begin position="133"/>
        <end position="173"/>
    </location>
</feature>
<evidence type="ECO:0000256" key="3">
    <source>
        <dbReference type="ARBA" id="ARBA00022737"/>
    </source>
</evidence>
<proteinExistence type="predicted"/>
<dbReference type="FunFam" id="2.10.25.10:FF:000173">
    <property type="entry name" value="Neurogenic locus notch protein 2"/>
    <property type="match status" value="1"/>
</dbReference>
<evidence type="ECO:0000259" key="7">
    <source>
        <dbReference type="PROSITE" id="PS50026"/>
    </source>
</evidence>
<feature type="domain" description="EGF-like" evidence="7">
    <location>
        <begin position="93"/>
        <end position="131"/>
    </location>
</feature>
<name>A0AAU9XKV0_9CNID</name>
<dbReference type="PROSITE" id="PS00010">
    <property type="entry name" value="ASX_HYDROXYL"/>
    <property type="match status" value="1"/>
</dbReference>
<dbReference type="PROSITE" id="PS00022">
    <property type="entry name" value="EGF_1"/>
    <property type="match status" value="1"/>
</dbReference>
<dbReference type="PROSITE" id="PS01186">
    <property type="entry name" value="EGF_2"/>
    <property type="match status" value="1"/>
</dbReference>